<dbReference type="InterPro" id="IPR029062">
    <property type="entry name" value="Class_I_gatase-like"/>
</dbReference>
<evidence type="ECO:0000259" key="14">
    <source>
        <dbReference type="Pfam" id="PF00117"/>
    </source>
</evidence>
<evidence type="ECO:0000313" key="15">
    <source>
        <dbReference type="EMBL" id="EZH72293.1"/>
    </source>
</evidence>
<dbReference type="HAMAP" id="MF_00278">
    <property type="entry name" value="HisH"/>
    <property type="match status" value="1"/>
</dbReference>
<evidence type="ECO:0000256" key="5">
    <source>
        <dbReference type="ARBA" id="ARBA00022605"/>
    </source>
</evidence>
<dbReference type="GO" id="GO:0016829">
    <property type="term" value="F:lyase activity"/>
    <property type="evidence" value="ECO:0007669"/>
    <property type="project" value="UniProtKB-KW"/>
</dbReference>
<comment type="catalytic activity">
    <reaction evidence="10 12">
        <text>5-[(5-phospho-1-deoxy-D-ribulos-1-ylimino)methylamino]-1-(5-phospho-beta-D-ribosyl)imidazole-4-carboxamide + L-glutamine = D-erythro-1-(imidazol-4-yl)glycerol 3-phosphate + 5-amino-1-(5-phospho-beta-D-ribosyl)imidazole-4-carboxamide + L-glutamate + H(+)</text>
        <dbReference type="Rhea" id="RHEA:24793"/>
        <dbReference type="ChEBI" id="CHEBI:15378"/>
        <dbReference type="ChEBI" id="CHEBI:29985"/>
        <dbReference type="ChEBI" id="CHEBI:58278"/>
        <dbReference type="ChEBI" id="CHEBI:58359"/>
        <dbReference type="ChEBI" id="CHEBI:58475"/>
        <dbReference type="ChEBI" id="CHEBI:58525"/>
        <dbReference type="EC" id="4.3.2.10"/>
    </reaction>
</comment>
<keyword evidence="7 12" id="KW-0315">Glutamine amidotransferase</keyword>
<dbReference type="PANTHER" id="PTHR42701">
    <property type="entry name" value="IMIDAZOLE GLYCEROL PHOSPHATE SYNTHASE SUBUNIT HISH"/>
    <property type="match status" value="1"/>
</dbReference>
<evidence type="ECO:0000256" key="1">
    <source>
        <dbReference type="ARBA" id="ARBA00004496"/>
    </source>
</evidence>
<dbReference type="GO" id="GO:0000107">
    <property type="term" value="F:imidazoleglycerol-phosphate synthase activity"/>
    <property type="evidence" value="ECO:0007669"/>
    <property type="project" value="UniProtKB-UniRule"/>
</dbReference>
<accession>A0A023BRA2</accession>
<proteinExistence type="inferred from homology"/>
<dbReference type="OrthoDB" id="9807137at2"/>
<evidence type="ECO:0000256" key="7">
    <source>
        <dbReference type="ARBA" id="ARBA00022962"/>
    </source>
</evidence>
<evidence type="ECO:0000256" key="9">
    <source>
        <dbReference type="ARBA" id="ARBA00023239"/>
    </source>
</evidence>
<keyword evidence="8 12" id="KW-0368">Histidine biosynthesis</keyword>
<dbReference type="GO" id="GO:0004359">
    <property type="term" value="F:glutaminase activity"/>
    <property type="evidence" value="ECO:0007669"/>
    <property type="project" value="UniProtKB-EC"/>
</dbReference>
<organism evidence="15 16">
    <name type="scientific">Aquimarina atlantica</name>
    <dbReference type="NCBI Taxonomy" id="1317122"/>
    <lineage>
        <taxon>Bacteria</taxon>
        <taxon>Pseudomonadati</taxon>
        <taxon>Bacteroidota</taxon>
        <taxon>Flavobacteriia</taxon>
        <taxon>Flavobacteriales</taxon>
        <taxon>Flavobacteriaceae</taxon>
        <taxon>Aquimarina</taxon>
    </lineage>
</organism>
<reference evidence="15 16" key="1">
    <citation type="submission" date="2014-04" db="EMBL/GenBank/DDBJ databases">
        <title>Aquimarina sp. 22II-S11-z7 Genome Sequencing.</title>
        <authorList>
            <person name="Lai Q."/>
        </authorList>
    </citation>
    <scope>NUCLEOTIDE SEQUENCE [LARGE SCALE GENOMIC DNA]</scope>
    <source>
        <strain evidence="15 16">22II-S11-z7</strain>
    </source>
</reference>
<evidence type="ECO:0000256" key="11">
    <source>
        <dbReference type="ARBA" id="ARBA00049534"/>
    </source>
</evidence>
<evidence type="ECO:0000256" key="8">
    <source>
        <dbReference type="ARBA" id="ARBA00023102"/>
    </source>
</evidence>
<comment type="caution">
    <text evidence="15">The sequence shown here is derived from an EMBL/GenBank/DDBJ whole genome shotgun (WGS) entry which is preliminary data.</text>
</comment>
<dbReference type="GO" id="GO:0005737">
    <property type="term" value="C:cytoplasm"/>
    <property type="evidence" value="ECO:0007669"/>
    <property type="project" value="UniProtKB-SubCell"/>
</dbReference>
<dbReference type="EC" id="4.3.2.10" evidence="12"/>
<sequence length="202" mass="22958">MLVIVDYGMGNLNSVKNMLKKIGQNSVISGEIGILEKADKIILPGVGSFEAAMTNIKNRNLYDILNRKALVDKIPLLGICLGMQLLTNHSEEGNVEGFGWIDANTLKFEFNNNNLKIPHMGWNRIRTDDSNLLFKNLQEKSKFYFVHSYYVRCSQKSNSLATTEYGLTFDSSIHKDNIYGTQFHPEKSHKYGMELLKNFSNI</sequence>
<dbReference type="eggNOG" id="COG0118">
    <property type="taxonomic scope" value="Bacteria"/>
</dbReference>
<dbReference type="SUPFAM" id="SSF52317">
    <property type="entry name" value="Class I glutamine amidotransferase-like"/>
    <property type="match status" value="1"/>
</dbReference>
<dbReference type="NCBIfam" id="TIGR01855">
    <property type="entry name" value="IMP_synth_hisH"/>
    <property type="match status" value="1"/>
</dbReference>
<dbReference type="Pfam" id="PF00117">
    <property type="entry name" value="GATase"/>
    <property type="match status" value="1"/>
</dbReference>
<keyword evidence="9 12" id="KW-0456">Lyase</keyword>
<dbReference type="Proteomes" id="UP000023541">
    <property type="component" value="Unassembled WGS sequence"/>
</dbReference>
<name>A0A023BRA2_9FLAO</name>
<evidence type="ECO:0000256" key="12">
    <source>
        <dbReference type="HAMAP-Rule" id="MF_00278"/>
    </source>
</evidence>
<dbReference type="RefSeq" id="WP_034244674.1">
    <property type="nucleotide sequence ID" value="NZ_AQRA01000008.1"/>
</dbReference>
<comment type="subcellular location">
    <subcellularLocation>
        <location evidence="1 12">Cytoplasm</location>
    </subcellularLocation>
</comment>
<protein>
    <recommendedName>
        <fullName evidence="12">Imidazole glycerol phosphate synthase subunit HisH</fullName>
        <ecNumber evidence="12">4.3.2.10</ecNumber>
    </recommendedName>
    <alternativeName>
        <fullName evidence="12">IGP synthase glutaminase subunit</fullName>
        <ecNumber evidence="12">3.5.1.2</ecNumber>
    </alternativeName>
    <alternativeName>
        <fullName evidence="12">IGP synthase subunit HisH</fullName>
    </alternativeName>
    <alternativeName>
        <fullName evidence="12">ImGP synthase subunit HisH</fullName>
        <shortName evidence="12">IGPS subunit HisH</shortName>
    </alternativeName>
</protein>
<keyword evidence="15" id="KW-0328">Glycosyltransferase</keyword>
<dbReference type="EMBL" id="AQRA01000008">
    <property type="protein sequence ID" value="EZH72293.1"/>
    <property type="molecule type" value="Genomic_DNA"/>
</dbReference>
<keyword evidence="4 12" id="KW-0963">Cytoplasm</keyword>
<comment type="pathway">
    <text evidence="2 12">Amino-acid biosynthesis; L-histidine biosynthesis; L-histidine from 5-phospho-alpha-D-ribose 1-diphosphate: step 5/9.</text>
</comment>
<comment type="function">
    <text evidence="12">IGPS catalyzes the conversion of PRFAR and glutamine to IGP, AICAR and glutamate. The HisH subunit catalyzes the hydrolysis of glutamine to glutamate and ammonia as part of the synthesis of IGP and AICAR. The resulting ammonia molecule is channeled to the active site of HisF.</text>
</comment>
<evidence type="ECO:0000256" key="10">
    <source>
        <dbReference type="ARBA" id="ARBA00047838"/>
    </source>
</evidence>
<dbReference type="PANTHER" id="PTHR42701:SF1">
    <property type="entry name" value="IMIDAZOLE GLYCEROL PHOSPHATE SYNTHASE SUBUNIT HISH"/>
    <property type="match status" value="1"/>
</dbReference>
<keyword evidence="5 12" id="KW-0028">Amino-acid biosynthesis</keyword>
<dbReference type="EC" id="3.5.1.2" evidence="12"/>
<feature type="active site" description="Nucleophile" evidence="12 13">
    <location>
        <position position="80"/>
    </location>
</feature>
<dbReference type="AlphaFoldDB" id="A0A023BRA2"/>
<dbReference type="STRING" id="1317122.ATO12_22845"/>
<comment type="catalytic activity">
    <reaction evidence="11 12">
        <text>L-glutamine + H2O = L-glutamate + NH4(+)</text>
        <dbReference type="Rhea" id="RHEA:15889"/>
        <dbReference type="ChEBI" id="CHEBI:15377"/>
        <dbReference type="ChEBI" id="CHEBI:28938"/>
        <dbReference type="ChEBI" id="CHEBI:29985"/>
        <dbReference type="ChEBI" id="CHEBI:58359"/>
        <dbReference type="EC" id="3.5.1.2"/>
    </reaction>
</comment>
<dbReference type="Gene3D" id="3.40.50.880">
    <property type="match status" value="1"/>
</dbReference>
<comment type="subunit">
    <text evidence="3 12">Heterodimer of HisH and HisF.</text>
</comment>
<evidence type="ECO:0000313" key="16">
    <source>
        <dbReference type="Proteomes" id="UP000023541"/>
    </source>
</evidence>
<dbReference type="PROSITE" id="PS51273">
    <property type="entry name" value="GATASE_TYPE_1"/>
    <property type="match status" value="1"/>
</dbReference>
<evidence type="ECO:0000256" key="4">
    <source>
        <dbReference type="ARBA" id="ARBA00022490"/>
    </source>
</evidence>
<feature type="active site" evidence="12 13">
    <location>
        <position position="186"/>
    </location>
</feature>
<dbReference type="UniPathway" id="UPA00031">
    <property type="reaction ID" value="UER00010"/>
</dbReference>
<dbReference type="InterPro" id="IPR017926">
    <property type="entry name" value="GATASE"/>
</dbReference>
<feature type="domain" description="Glutamine amidotransferase" evidence="14">
    <location>
        <begin position="3"/>
        <end position="199"/>
    </location>
</feature>
<evidence type="ECO:0000256" key="2">
    <source>
        <dbReference type="ARBA" id="ARBA00005091"/>
    </source>
</evidence>
<keyword evidence="15" id="KW-0808">Transferase</keyword>
<dbReference type="CDD" id="cd01748">
    <property type="entry name" value="GATase1_IGP_Synthase"/>
    <property type="match status" value="1"/>
</dbReference>
<evidence type="ECO:0000256" key="3">
    <source>
        <dbReference type="ARBA" id="ARBA00011152"/>
    </source>
</evidence>
<dbReference type="GO" id="GO:0000105">
    <property type="term" value="P:L-histidine biosynthetic process"/>
    <property type="evidence" value="ECO:0007669"/>
    <property type="project" value="UniProtKB-UniRule"/>
</dbReference>
<dbReference type="FunFam" id="3.40.50.880:FF:000009">
    <property type="entry name" value="Imidazole glycerol phosphate synthase subunit HisH"/>
    <property type="match status" value="1"/>
</dbReference>
<feature type="active site" evidence="12 13">
    <location>
        <position position="184"/>
    </location>
</feature>
<dbReference type="InterPro" id="IPR010139">
    <property type="entry name" value="Imidazole-glycPsynth_HisH"/>
</dbReference>
<evidence type="ECO:0000256" key="13">
    <source>
        <dbReference type="PIRSR" id="PIRSR000495-1"/>
    </source>
</evidence>
<gene>
    <name evidence="12 15" type="primary">hisH</name>
    <name evidence="15" type="ORF">ATO12_22845</name>
</gene>
<keyword evidence="16" id="KW-1185">Reference proteome</keyword>
<dbReference type="PIRSF" id="PIRSF000495">
    <property type="entry name" value="Amidotransf_hisH"/>
    <property type="match status" value="1"/>
</dbReference>
<evidence type="ECO:0000256" key="6">
    <source>
        <dbReference type="ARBA" id="ARBA00022801"/>
    </source>
</evidence>
<keyword evidence="6 12" id="KW-0378">Hydrolase</keyword>